<proteinExistence type="predicted"/>
<dbReference type="Proteomes" id="UP000541610">
    <property type="component" value="Unassembled WGS sequence"/>
</dbReference>
<evidence type="ECO:0000313" key="1">
    <source>
        <dbReference type="EMBL" id="KAF4679735.1"/>
    </source>
</evidence>
<feature type="non-terminal residue" evidence="1">
    <location>
        <position position="99"/>
    </location>
</feature>
<protein>
    <submittedName>
        <fullName evidence="1">Uncharacterized protein</fullName>
    </submittedName>
</protein>
<dbReference type="OrthoDB" id="64220at2759"/>
<dbReference type="AlphaFoldDB" id="A0A7J6N7E1"/>
<name>A0A7J6N7E1_PEROL</name>
<organism evidence="1 2">
    <name type="scientific">Perkinsus olseni</name>
    <name type="common">Perkinsus atlanticus</name>
    <dbReference type="NCBI Taxonomy" id="32597"/>
    <lineage>
        <taxon>Eukaryota</taxon>
        <taxon>Sar</taxon>
        <taxon>Alveolata</taxon>
        <taxon>Perkinsozoa</taxon>
        <taxon>Perkinsea</taxon>
        <taxon>Perkinsida</taxon>
        <taxon>Perkinsidae</taxon>
        <taxon>Perkinsus</taxon>
    </lineage>
</organism>
<comment type="caution">
    <text evidence="1">The sequence shown here is derived from an EMBL/GenBank/DDBJ whole genome shotgun (WGS) entry which is preliminary data.</text>
</comment>
<accession>A0A7J6N7E1</accession>
<sequence>AVVLLTLSVPKNTVDGVGSASMESHSGKAPMFSFQFHPEAVPYLWGDRANGALMKDRDSLKINHAFSEFVGELFEASNIASPQTSNSSGVHILLRDETE</sequence>
<gene>
    <name evidence="1" type="ORF">FOZ60_014575</name>
</gene>
<evidence type="ECO:0000313" key="2">
    <source>
        <dbReference type="Proteomes" id="UP000541610"/>
    </source>
</evidence>
<reference evidence="1 2" key="1">
    <citation type="submission" date="2020-04" db="EMBL/GenBank/DDBJ databases">
        <title>Perkinsus olseni comparative genomics.</title>
        <authorList>
            <person name="Bogema D.R."/>
        </authorList>
    </citation>
    <scope>NUCLEOTIDE SEQUENCE [LARGE SCALE GENOMIC DNA]</scope>
    <source>
        <strain evidence="1">00978-12</strain>
    </source>
</reference>
<dbReference type="EMBL" id="JABANP010000696">
    <property type="protein sequence ID" value="KAF4679735.1"/>
    <property type="molecule type" value="Genomic_DNA"/>
</dbReference>